<sequence>MVIHSRRRRGHRYRRQIVARRRGPWAQWMSTSTSRRQFNHFTLKCQSVISQLKVVCSQFLDSSFQLVDLSSSGLQILDILLLPSTERLSCRPVSRSPFRVRYRTVAAVHSGLLNVSVVRGPNSSSDGISSSLFVDILSAPNMMMIWVLGTVTWTGASMSGISNSCCSNCIYSSKIGILVSSKRRIYLLFSWFCCGFLFGPAFKVGVHGGDGCKSCCALCKR</sequence>
<keyword evidence="3" id="KW-1185">Reference proteome</keyword>
<keyword evidence="1" id="KW-0812">Transmembrane</keyword>
<dbReference type="KEGG" id="pgu:PGUG_05045"/>
<reference evidence="2 3" key="1">
    <citation type="journal article" date="2009" name="Nature">
        <title>Evolution of pathogenicity and sexual reproduction in eight Candida genomes.</title>
        <authorList>
            <person name="Butler G."/>
            <person name="Rasmussen M.D."/>
            <person name="Lin M.F."/>
            <person name="Santos M.A."/>
            <person name="Sakthikumar S."/>
            <person name="Munro C.A."/>
            <person name="Rheinbay E."/>
            <person name="Grabherr M."/>
            <person name="Forche A."/>
            <person name="Reedy J.L."/>
            <person name="Agrafioti I."/>
            <person name="Arnaud M.B."/>
            <person name="Bates S."/>
            <person name="Brown A.J."/>
            <person name="Brunke S."/>
            <person name="Costanzo M.C."/>
            <person name="Fitzpatrick D.A."/>
            <person name="de Groot P.W."/>
            <person name="Harris D."/>
            <person name="Hoyer L.L."/>
            <person name="Hube B."/>
            <person name="Klis F.M."/>
            <person name="Kodira C."/>
            <person name="Lennard N."/>
            <person name="Logue M.E."/>
            <person name="Martin R."/>
            <person name="Neiman A.M."/>
            <person name="Nikolaou E."/>
            <person name="Quail M.A."/>
            <person name="Quinn J."/>
            <person name="Santos M.C."/>
            <person name="Schmitzberger F.F."/>
            <person name="Sherlock G."/>
            <person name="Shah P."/>
            <person name="Silverstein K.A."/>
            <person name="Skrzypek M.S."/>
            <person name="Soll D."/>
            <person name="Staggs R."/>
            <person name="Stansfield I."/>
            <person name="Stumpf M.P."/>
            <person name="Sudbery P.E."/>
            <person name="Srikantha T."/>
            <person name="Zeng Q."/>
            <person name="Berman J."/>
            <person name="Berriman M."/>
            <person name="Heitman J."/>
            <person name="Gow N.A."/>
            <person name="Lorenz M.C."/>
            <person name="Birren B.W."/>
            <person name="Kellis M."/>
            <person name="Cuomo C.A."/>
        </authorList>
    </citation>
    <scope>NUCLEOTIDE SEQUENCE [LARGE SCALE GENOMIC DNA]</scope>
    <source>
        <strain evidence="3">ATCC 6260 / CBS 566 / DSM 6381 / JCM 1539 / NBRC 10279 / NRRL Y-324</strain>
    </source>
</reference>
<gene>
    <name evidence="2" type="ORF">PGUG_05045</name>
</gene>
<dbReference type="AlphaFoldDB" id="A5DP44"/>
<evidence type="ECO:0000256" key="1">
    <source>
        <dbReference type="SAM" id="Phobius"/>
    </source>
</evidence>
<evidence type="ECO:0000313" key="2">
    <source>
        <dbReference type="EMBL" id="EDK40948.2"/>
    </source>
</evidence>
<feature type="transmembrane region" description="Helical" evidence="1">
    <location>
        <begin position="185"/>
        <end position="202"/>
    </location>
</feature>
<dbReference type="VEuPathDB" id="FungiDB:PGUG_05045"/>
<organism evidence="2 3">
    <name type="scientific">Meyerozyma guilliermondii (strain ATCC 6260 / CBS 566 / DSM 6381 / JCM 1539 / NBRC 10279 / NRRL Y-324)</name>
    <name type="common">Yeast</name>
    <name type="synonym">Candida guilliermondii</name>
    <dbReference type="NCBI Taxonomy" id="294746"/>
    <lineage>
        <taxon>Eukaryota</taxon>
        <taxon>Fungi</taxon>
        <taxon>Dikarya</taxon>
        <taxon>Ascomycota</taxon>
        <taxon>Saccharomycotina</taxon>
        <taxon>Pichiomycetes</taxon>
        <taxon>Debaryomycetaceae</taxon>
        <taxon>Meyerozyma</taxon>
    </lineage>
</organism>
<proteinExistence type="predicted"/>
<evidence type="ECO:0000313" key="3">
    <source>
        <dbReference type="Proteomes" id="UP000001997"/>
    </source>
</evidence>
<protein>
    <submittedName>
        <fullName evidence="2">Uncharacterized protein</fullName>
    </submittedName>
</protein>
<dbReference type="Proteomes" id="UP000001997">
    <property type="component" value="Unassembled WGS sequence"/>
</dbReference>
<keyword evidence="1" id="KW-1133">Transmembrane helix</keyword>
<accession>A5DP44</accession>
<name>A5DP44_PICGU</name>
<keyword evidence="1" id="KW-0472">Membrane</keyword>
<dbReference type="RefSeq" id="XP_001483091.2">
    <property type="nucleotide sequence ID" value="XM_001483041.1"/>
</dbReference>
<dbReference type="EMBL" id="CH408160">
    <property type="protein sequence ID" value="EDK40948.2"/>
    <property type="molecule type" value="Genomic_DNA"/>
</dbReference>
<dbReference type="HOGENOM" id="CLU_1251073_0_0_1"/>
<dbReference type="GeneID" id="5124908"/>
<dbReference type="InParanoid" id="A5DP44"/>